<feature type="compositionally biased region" description="Polar residues" evidence="1">
    <location>
        <begin position="34"/>
        <end position="43"/>
    </location>
</feature>
<sequence>MIHECWYIDTKCNCLANVILKCQNSVTHIYQPQQQKKVTNQMEAKSRRARSKGQFPQPGEGVW</sequence>
<accession>A0A0C9WNQ7</accession>
<keyword evidence="3" id="KW-1185">Reference proteome</keyword>
<dbReference type="OrthoDB" id="10326314at2759"/>
<feature type="region of interest" description="Disordered" evidence="1">
    <location>
        <begin position="34"/>
        <end position="63"/>
    </location>
</feature>
<proteinExistence type="predicted"/>
<evidence type="ECO:0000256" key="1">
    <source>
        <dbReference type="SAM" id="MobiDB-lite"/>
    </source>
</evidence>
<organism evidence="2 3">
    <name type="scientific">Laccaria amethystina LaAM-08-1</name>
    <dbReference type="NCBI Taxonomy" id="1095629"/>
    <lineage>
        <taxon>Eukaryota</taxon>
        <taxon>Fungi</taxon>
        <taxon>Dikarya</taxon>
        <taxon>Basidiomycota</taxon>
        <taxon>Agaricomycotina</taxon>
        <taxon>Agaricomycetes</taxon>
        <taxon>Agaricomycetidae</taxon>
        <taxon>Agaricales</taxon>
        <taxon>Agaricineae</taxon>
        <taxon>Hydnangiaceae</taxon>
        <taxon>Laccaria</taxon>
    </lineage>
</organism>
<dbReference type="AlphaFoldDB" id="A0A0C9WNQ7"/>
<dbReference type="HOGENOM" id="CLU_2886128_0_0_1"/>
<name>A0A0C9WNQ7_9AGAR</name>
<dbReference type="EMBL" id="KN838649">
    <property type="protein sequence ID" value="KIJ99304.1"/>
    <property type="molecule type" value="Genomic_DNA"/>
</dbReference>
<gene>
    <name evidence="2" type="ORF">K443DRAFT_102460</name>
</gene>
<dbReference type="Proteomes" id="UP000054477">
    <property type="component" value="Unassembled WGS sequence"/>
</dbReference>
<protein>
    <submittedName>
        <fullName evidence="2">Uncharacterized protein</fullName>
    </submittedName>
</protein>
<reference evidence="3" key="2">
    <citation type="submission" date="2015-01" db="EMBL/GenBank/DDBJ databases">
        <title>Evolutionary Origins and Diversification of the Mycorrhizal Mutualists.</title>
        <authorList>
            <consortium name="DOE Joint Genome Institute"/>
            <consortium name="Mycorrhizal Genomics Consortium"/>
            <person name="Kohler A."/>
            <person name="Kuo A."/>
            <person name="Nagy L.G."/>
            <person name="Floudas D."/>
            <person name="Copeland A."/>
            <person name="Barry K.W."/>
            <person name="Cichocki N."/>
            <person name="Veneault-Fourrey C."/>
            <person name="LaButti K."/>
            <person name="Lindquist E.A."/>
            <person name="Lipzen A."/>
            <person name="Lundell T."/>
            <person name="Morin E."/>
            <person name="Murat C."/>
            <person name="Riley R."/>
            <person name="Ohm R."/>
            <person name="Sun H."/>
            <person name="Tunlid A."/>
            <person name="Henrissat B."/>
            <person name="Grigoriev I.V."/>
            <person name="Hibbett D.S."/>
            <person name="Martin F."/>
        </authorList>
    </citation>
    <scope>NUCLEOTIDE SEQUENCE [LARGE SCALE GENOMIC DNA]</scope>
    <source>
        <strain evidence="3">LaAM-08-1</strain>
    </source>
</reference>
<reference evidence="2 3" key="1">
    <citation type="submission" date="2014-04" db="EMBL/GenBank/DDBJ databases">
        <authorList>
            <consortium name="DOE Joint Genome Institute"/>
            <person name="Kuo A."/>
            <person name="Kohler A."/>
            <person name="Nagy L.G."/>
            <person name="Floudas D."/>
            <person name="Copeland A."/>
            <person name="Barry K.W."/>
            <person name="Cichocki N."/>
            <person name="Veneault-Fourrey C."/>
            <person name="LaButti K."/>
            <person name="Lindquist E.A."/>
            <person name="Lipzen A."/>
            <person name="Lundell T."/>
            <person name="Morin E."/>
            <person name="Murat C."/>
            <person name="Sun H."/>
            <person name="Tunlid A."/>
            <person name="Henrissat B."/>
            <person name="Grigoriev I.V."/>
            <person name="Hibbett D.S."/>
            <person name="Martin F."/>
            <person name="Nordberg H.P."/>
            <person name="Cantor M.N."/>
            <person name="Hua S.X."/>
        </authorList>
    </citation>
    <scope>NUCLEOTIDE SEQUENCE [LARGE SCALE GENOMIC DNA]</scope>
    <source>
        <strain evidence="2 3">LaAM-08-1</strain>
    </source>
</reference>
<evidence type="ECO:0000313" key="3">
    <source>
        <dbReference type="Proteomes" id="UP000054477"/>
    </source>
</evidence>
<evidence type="ECO:0000313" key="2">
    <source>
        <dbReference type="EMBL" id="KIJ99304.1"/>
    </source>
</evidence>